<dbReference type="Gene3D" id="1.10.10.60">
    <property type="entry name" value="Homeodomain-like"/>
    <property type="match status" value="1"/>
</dbReference>
<protein>
    <submittedName>
        <fullName evidence="6">Sugar-binding transcriptional regulator</fullName>
    </submittedName>
</protein>
<evidence type="ECO:0000256" key="1">
    <source>
        <dbReference type="ARBA" id="ARBA00010466"/>
    </source>
</evidence>
<dbReference type="InterPro" id="IPR037171">
    <property type="entry name" value="NagB/RpiA_transferase-like"/>
</dbReference>
<dbReference type="InterPro" id="IPR013324">
    <property type="entry name" value="RNA_pol_sigma_r3/r4-like"/>
</dbReference>
<keyword evidence="7" id="KW-1185">Reference proteome</keyword>
<dbReference type="Proteomes" id="UP000276301">
    <property type="component" value="Unassembled WGS sequence"/>
</dbReference>
<accession>A0A498CU92</accession>
<dbReference type="GO" id="GO:0030246">
    <property type="term" value="F:carbohydrate binding"/>
    <property type="evidence" value="ECO:0007669"/>
    <property type="project" value="InterPro"/>
</dbReference>
<dbReference type="PANTHER" id="PTHR34294">
    <property type="entry name" value="TRANSCRIPTIONAL REGULATOR-RELATED"/>
    <property type="match status" value="1"/>
</dbReference>
<keyword evidence="4" id="KW-0804">Transcription</keyword>
<evidence type="ECO:0000259" key="5">
    <source>
        <dbReference type="Pfam" id="PF04198"/>
    </source>
</evidence>
<reference evidence="6 7" key="1">
    <citation type="submission" date="2018-10" db="EMBL/GenBank/DDBJ databases">
        <title>Anaerotruncus faecis sp. nov., isolated from human feces.</title>
        <authorList>
            <person name="Wang Y.-J."/>
        </authorList>
    </citation>
    <scope>NUCLEOTIDE SEQUENCE [LARGE SCALE GENOMIC DNA]</scope>
    <source>
        <strain evidence="6 7">22A2-44</strain>
    </source>
</reference>
<name>A0A498CU92_9FIRM</name>
<evidence type="ECO:0000256" key="3">
    <source>
        <dbReference type="ARBA" id="ARBA00023125"/>
    </source>
</evidence>
<dbReference type="SUPFAM" id="SSF88659">
    <property type="entry name" value="Sigma3 and sigma4 domains of RNA polymerase sigma factors"/>
    <property type="match status" value="1"/>
</dbReference>
<evidence type="ECO:0000313" key="6">
    <source>
        <dbReference type="EMBL" id="RLL10256.1"/>
    </source>
</evidence>
<feature type="domain" description="Sugar-binding" evidence="5">
    <location>
        <begin position="76"/>
        <end position="323"/>
    </location>
</feature>
<organism evidence="6 7">
    <name type="scientific">Anaerotruncus massiliensis</name>
    <name type="common">ex Liu et al. 2021</name>
    <dbReference type="NCBI Taxonomy" id="2321404"/>
    <lineage>
        <taxon>Bacteria</taxon>
        <taxon>Bacillati</taxon>
        <taxon>Bacillota</taxon>
        <taxon>Clostridia</taxon>
        <taxon>Eubacteriales</taxon>
        <taxon>Oscillospiraceae</taxon>
        <taxon>Anaerotruncus</taxon>
    </lineage>
</organism>
<dbReference type="SUPFAM" id="SSF100950">
    <property type="entry name" value="NagB/RpiA/CoA transferase-like"/>
    <property type="match status" value="1"/>
</dbReference>
<dbReference type="InterPro" id="IPR007324">
    <property type="entry name" value="Sugar-bd_dom_put"/>
</dbReference>
<keyword evidence="3" id="KW-0238">DNA-binding</keyword>
<dbReference type="EMBL" id="RCHT01000015">
    <property type="protein sequence ID" value="RLL10256.1"/>
    <property type="molecule type" value="Genomic_DNA"/>
</dbReference>
<dbReference type="PANTHER" id="PTHR34294:SF1">
    <property type="entry name" value="TRANSCRIPTIONAL REGULATOR LSRR"/>
    <property type="match status" value="1"/>
</dbReference>
<evidence type="ECO:0000256" key="4">
    <source>
        <dbReference type="ARBA" id="ARBA00023163"/>
    </source>
</evidence>
<evidence type="ECO:0000256" key="2">
    <source>
        <dbReference type="ARBA" id="ARBA00023015"/>
    </source>
</evidence>
<gene>
    <name evidence="6" type="ORF">D4A47_09120</name>
</gene>
<dbReference type="Pfam" id="PF04198">
    <property type="entry name" value="Sugar-bind"/>
    <property type="match status" value="1"/>
</dbReference>
<comment type="similarity">
    <text evidence="1">Belongs to the SorC transcriptional regulatory family.</text>
</comment>
<evidence type="ECO:0000313" key="7">
    <source>
        <dbReference type="Proteomes" id="UP000276301"/>
    </source>
</evidence>
<dbReference type="Gene3D" id="3.40.50.1360">
    <property type="match status" value="1"/>
</dbReference>
<dbReference type="InterPro" id="IPR051054">
    <property type="entry name" value="SorC_transcr_regulators"/>
</dbReference>
<keyword evidence="2" id="KW-0805">Transcription regulation</keyword>
<comment type="caution">
    <text evidence="6">The sequence shown here is derived from an EMBL/GenBank/DDBJ whole genome shotgun (WGS) entry which is preliminary data.</text>
</comment>
<dbReference type="GO" id="GO:0003677">
    <property type="term" value="F:DNA binding"/>
    <property type="evidence" value="ECO:0007669"/>
    <property type="project" value="UniProtKB-KW"/>
</dbReference>
<sequence length="330" mass="35929">MQVNSISGLEQMFKRGGVMAITDNLRMMVKVCRLYYEENLSQKEISALMGISRPQISRMLTCARSQNIVSIKINNPFEDETNLGRALAERYRLKDALVLDTRDGSPETFGRMAAEYLDAYIADGECVGVMSGQTISRVVWSIGRLERRGLECVPLVGGIGSGSVNWHANAIAQRLAECSGGSCYILNAPVIVQSRESRDMLVREPDIAAVLEKGAKCDAAIVGIGQIDLRSTTAQSGALSARDIERLKAEGAVASVCTSYLDRRGRVLDLELCERSIGQTLGQLDRCRTIALAIGRSKVASIRAALSSGYIDVFITDLETARATIEEPED</sequence>
<proteinExistence type="inferred from homology"/>
<dbReference type="AlphaFoldDB" id="A0A498CU92"/>